<feature type="region of interest" description="Disordered" evidence="1">
    <location>
        <begin position="46"/>
        <end position="75"/>
    </location>
</feature>
<dbReference type="InterPro" id="IPR015943">
    <property type="entry name" value="WD40/YVTN_repeat-like_dom_sf"/>
</dbReference>
<dbReference type="SUPFAM" id="SSF50998">
    <property type="entry name" value="Quinoprotein alcohol dehydrogenase-like"/>
    <property type="match status" value="2"/>
</dbReference>
<evidence type="ECO:0000313" key="3">
    <source>
        <dbReference type="EMBL" id="SEP27355.1"/>
    </source>
</evidence>
<dbReference type="Proteomes" id="UP000199126">
    <property type="component" value="Unassembled WGS sequence"/>
</dbReference>
<dbReference type="EMBL" id="FODV01000030">
    <property type="protein sequence ID" value="SEP27355.1"/>
    <property type="molecule type" value="Genomic_DNA"/>
</dbReference>
<name>A0A1H8WVV6_9EURY</name>
<reference evidence="4" key="1">
    <citation type="submission" date="2016-10" db="EMBL/GenBank/DDBJ databases">
        <authorList>
            <person name="de Groot N.N."/>
        </authorList>
    </citation>
    <scope>NUCLEOTIDE SEQUENCE [LARGE SCALE GENOMIC DNA]</scope>
    <source>
        <strain evidence="4">CGMCC 1.10121</strain>
    </source>
</reference>
<dbReference type="Pfam" id="PF13360">
    <property type="entry name" value="PQQ_2"/>
    <property type="match status" value="1"/>
</dbReference>
<feature type="domain" description="Pyrrolo-quinoline quinone repeat" evidence="2">
    <location>
        <begin position="158"/>
        <end position="292"/>
    </location>
</feature>
<evidence type="ECO:0000313" key="4">
    <source>
        <dbReference type="EMBL" id="SEP31587.1"/>
    </source>
</evidence>
<proteinExistence type="predicted"/>
<dbReference type="PANTHER" id="PTHR34512:SF30">
    <property type="entry name" value="OUTER MEMBRANE PROTEIN ASSEMBLY FACTOR BAMB"/>
    <property type="match status" value="1"/>
</dbReference>
<accession>A0A1H8WVV6</accession>
<reference evidence="5" key="2">
    <citation type="submission" date="2016-10" db="EMBL/GenBank/DDBJ databases">
        <authorList>
            <person name="Varghese N."/>
            <person name="Submissions S."/>
        </authorList>
    </citation>
    <scope>NUCLEOTIDE SEQUENCE [LARGE SCALE GENOMIC DNA]</scope>
    <source>
        <strain evidence="5">CGMCC 1.10121</strain>
    </source>
</reference>
<dbReference type="EMBL" id="FODV01000046">
    <property type="protein sequence ID" value="SEP31587.1"/>
    <property type="molecule type" value="Genomic_DNA"/>
</dbReference>
<dbReference type="PANTHER" id="PTHR34512">
    <property type="entry name" value="CELL SURFACE PROTEIN"/>
    <property type="match status" value="1"/>
</dbReference>
<feature type="compositionally biased region" description="Polar residues" evidence="1">
    <location>
        <begin position="64"/>
        <end position="75"/>
    </location>
</feature>
<keyword evidence="5" id="KW-1185">Reference proteome</keyword>
<sequence length="417" mass="44932">MTAGRKPTTKQTLCYVAIMSALQLNRRAVLASAGAVFGLGSLTQLSTSTSPPVEGSWPLGRGNPENTAYTTDSGPTDSVSVSWRYDKHLSSVKAPVITDGTVYLGFHDEVSAFVALDAATGAEQWRTKLGDGSAVDFPDAAAAVVDDLVLAPFGNHLFAFDRENGEIQWERQFEDEIDASTVVDGVAYFVIRGSGVLIALDSKTGETRWEQSIGAWADGAVAVSENRAYAVATTEDETGAVVALDTTTGEKHWQYTSSHRFAGTPAVAEGTVYVSDARGIHAISSEDGSRRWRFEGRPIEDHEWGNFSYDGSAPAVANGTVYTGAADERVYALDADSGEKRWEFWTWNNVTGEPIVTEDAVYVGSDDSLIYALDVKTGKRHWEFDTTGRIRGTGGAVVDGRLYISTFSDGLYVLEEA</sequence>
<dbReference type="SMART" id="SM00564">
    <property type="entry name" value="PQQ"/>
    <property type="match status" value="7"/>
</dbReference>
<dbReference type="InterPro" id="IPR018391">
    <property type="entry name" value="PQQ_b-propeller_rpt"/>
</dbReference>
<evidence type="ECO:0000256" key="1">
    <source>
        <dbReference type="SAM" id="MobiDB-lite"/>
    </source>
</evidence>
<dbReference type="Gene3D" id="2.40.128.630">
    <property type="match status" value="1"/>
</dbReference>
<organism evidence="4 5">
    <name type="scientific">Halogranum amylolyticum</name>
    <dbReference type="NCBI Taxonomy" id="660520"/>
    <lineage>
        <taxon>Archaea</taxon>
        <taxon>Methanobacteriati</taxon>
        <taxon>Methanobacteriota</taxon>
        <taxon>Stenosarchaea group</taxon>
        <taxon>Halobacteria</taxon>
        <taxon>Halobacteriales</taxon>
        <taxon>Haloferacaceae</taxon>
    </lineage>
</organism>
<evidence type="ECO:0000313" key="5">
    <source>
        <dbReference type="Proteomes" id="UP000199126"/>
    </source>
</evidence>
<dbReference type="Gene3D" id="2.130.10.10">
    <property type="entry name" value="YVTN repeat-like/Quinoprotein amine dehydrogenase"/>
    <property type="match status" value="2"/>
</dbReference>
<gene>
    <name evidence="3" type="ORF">SAMN04487948_13036</name>
    <name evidence="4" type="ORF">SAMN04487948_1467</name>
</gene>
<dbReference type="InterPro" id="IPR011047">
    <property type="entry name" value="Quinoprotein_ADH-like_sf"/>
</dbReference>
<evidence type="ECO:0000259" key="2">
    <source>
        <dbReference type="Pfam" id="PF13360"/>
    </source>
</evidence>
<dbReference type="InterPro" id="IPR002372">
    <property type="entry name" value="PQQ_rpt_dom"/>
</dbReference>
<protein>
    <submittedName>
        <fullName evidence="4">Outer membrane protein assembly factor BamB, contains PQQ-like beta-propeller repeat</fullName>
    </submittedName>
</protein>
<dbReference type="AlphaFoldDB" id="A0A1H8WVV6"/>